<protein>
    <submittedName>
        <fullName evidence="1">Class I SAM-dependent methyltransferase</fullName>
    </submittedName>
</protein>
<keyword evidence="1" id="KW-0489">Methyltransferase</keyword>
<accession>A0ABZ1J2F4</accession>
<dbReference type="EMBL" id="CP108125">
    <property type="protein sequence ID" value="WTO86712.1"/>
    <property type="molecule type" value="Genomic_DNA"/>
</dbReference>
<reference evidence="1 2" key="1">
    <citation type="submission" date="2022-10" db="EMBL/GenBank/DDBJ databases">
        <title>The complete genomes of actinobacterial strains from the NBC collection.</title>
        <authorList>
            <person name="Joergensen T.S."/>
            <person name="Alvarez Arevalo M."/>
            <person name="Sterndorff E.B."/>
            <person name="Faurdal D."/>
            <person name="Vuksanovic O."/>
            <person name="Mourched A.-S."/>
            <person name="Charusanti P."/>
            <person name="Shaw S."/>
            <person name="Blin K."/>
            <person name="Weber T."/>
        </authorList>
    </citation>
    <scope>NUCLEOTIDE SEQUENCE [LARGE SCALE GENOMIC DNA]</scope>
    <source>
        <strain evidence="1 2">NBC_00206</strain>
    </source>
</reference>
<evidence type="ECO:0000313" key="1">
    <source>
        <dbReference type="EMBL" id="WTO86712.1"/>
    </source>
</evidence>
<dbReference type="GO" id="GO:0032259">
    <property type="term" value="P:methylation"/>
    <property type="evidence" value="ECO:0007669"/>
    <property type="project" value="UniProtKB-KW"/>
</dbReference>
<gene>
    <name evidence="1" type="ORF">OHU27_31465</name>
</gene>
<evidence type="ECO:0000313" key="2">
    <source>
        <dbReference type="Proteomes" id="UP001622690"/>
    </source>
</evidence>
<keyword evidence="1" id="KW-0808">Transferase</keyword>
<dbReference type="RefSeq" id="WP_406260669.1">
    <property type="nucleotide sequence ID" value="NZ_CP108125.1"/>
</dbReference>
<keyword evidence="2" id="KW-1185">Reference proteome</keyword>
<proteinExistence type="predicted"/>
<name>A0ABZ1J2F4_9ACTN</name>
<dbReference type="GO" id="GO:0008168">
    <property type="term" value="F:methyltransferase activity"/>
    <property type="evidence" value="ECO:0007669"/>
    <property type="project" value="UniProtKB-KW"/>
</dbReference>
<organism evidence="1 2">
    <name type="scientific">Streptomyces nigra</name>
    <dbReference type="NCBI Taxonomy" id="1827580"/>
    <lineage>
        <taxon>Bacteria</taxon>
        <taxon>Bacillati</taxon>
        <taxon>Actinomycetota</taxon>
        <taxon>Actinomycetes</taxon>
        <taxon>Kitasatosporales</taxon>
        <taxon>Streptomycetaceae</taxon>
        <taxon>Streptomyces</taxon>
    </lineage>
</organism>
<sequence length="267" mass="30655">MKRHEFLKELHKVSGNRTYLEIGVNDGRSLRLSRVPSVAVDPAFKVVTELRCDVHLVRATSDDFFARPDPLIHLKGGRHPLRNLRRGRHPLGYWRRPVIDLAFIDGMHLFEYALRDFMNVEWYADWTSVIVFDDMLPRTTDEAARDRHTDAWTGDVFKLADILARYRPDLLAVPVDTRPTGQLVVLGADPRSTVLRDKYDEIVADYDVPDPQKVPEAVLDRTGAVPPRTLLDANFWDPLIRARRLGLPRTRGWEPLRAAVERAVAPR</sequence>
<dbReference type="Proteomes" id="UP001622690">
    <property type="component" value="Chromosome"/>
</dbReference>